<protein>
    <recommendedName>
        <fullName evidence="3">CRA domain-containing protein</fullName>
    </recommendedName>
</protein>
<accession>A0A3M7D7L7</accession>
<dbReference type="SMART" id="SM00757">
    <property type="entry name" value="CRA"/>
    <property type="match status" value="1"/>
</dbReference>
<dbReference type="PANTHER" id="PTHR36978">
    <property type="entry name" value="P-LOOP CONTAINING NUCLEOTIDE TRIPHOSPHATE HYDROLASE"/>
    <property type="match status" value="1"/>
</dbReference>
<evidence type="ECO:0000256" key="1">
    <source>
        <dbReference type="SAM" id="MobiDB-lite"/>
    </source>
</evidence>
<dbReference type="PANTHER" id="PTHR36978:SF4">
    <property type="entry name" value="P-LOOP CONTAINING NUCLEOSIDE TRIPHOSPHATE HYDROLASE PROTEIN"/>
    <property type="match status" value="1"/>
</dbReference>
<dbReference type="AlphaFoldDB" id="A0A3M7D7L7"/>
<evidence type="ECO:0000313" key="5">
    <source>
        <dbReference type="Proteomes" id="UP000270230"/>
    </source>
</evidence>
<dbReference type="Pfam" id="PF10607">
    <property type="entry name" value="CTLH"/>
    <property type="match status" value="1"/>
</dbReference>
<dbReference type="SUPFAM" id="SSF52540">
    <property type="entry name" value="P-loop containing nucleoside triphosphate hydrolases"/>
    <property type="match status" value="1"/>
</dbReference>
<dbReference type="InterPro" id="IPR013144">
    <property type="entry name" value="CRA_dom"/>
</dbReference>
<evidence type="ECO:0000259" key="3">
    <source>
        <dbReference type="SMART" id="SM00757"/>
    </source>
</evidence>
<dbReference type="VEuPathDB" id="FungiDB:BTJ68_04560"/>
<keyword evidence="2" id="KW-0812">Transmembrane</keyword>
<comment type="caution">
    <text evidence="4">The sequence shown here is derived from an EMBL/GenBank/DDBJ whole genome shotgun (WGS) entry which is preliminary data.</text>
</comment>
<name>A0A3M7D7L7_HORWE</name>
<dbReference type="InterPro" id="IPR024964">
    <property type="entry name" value="CTLH/CRA"/>
</dbReference>
<gene>
    <name evidence="4" type="ORF">D0865_01698</name>
</gene>
<keyword evidence="2" id="KW-1133">Transmembrane helix</keyword>
<dbReference type="EMBL" id="QWIN01000073">
    <property type="protein sequence ID" value="RMY60143.1"/>
    <property type="molecule type" value="Genomic_DNA"/>
</dbReference>
<organism evidence="4 5">
    <name type="scientific">Hortaea werneckii</name>
    <name type="common">Black yeast</name>
    <name type="synonym">Cladosporium werneckii</name>
    <dbReference type="NCBI Taxonomy" id="91943"/>
    <lineage>
        <taxon>Eukaryota</taxon>
        <taxon>Fungi</taxon>
        <taxon>Dikarya</taxon>
        <taxon>Ascomycota</taxon>
        <taxon>Pezizomycotina</taxon>
        <taxon>Dothideomycetes</taxon>
        <taxon>Dothideomycetidae</taxon>
        <taxon>Mycosphaerellales</taxon>
        <taxon>Teratosphaeriaceae</taxon>
        <taxon>Hortaea</taxon>
    </lineage>
</organism>
<dbReference type="Proteomes" id="UP000270230">
    <property type="component" value="Unassembled WGS sequence"/>
</dbReference>
<dbReference type="InterPro" id="IPR027417">
    <property type="entry name" value="P-loop_NTPase"/>
</dbReference>
<feature type="region of interest" description="Disordered" evidence="1">
    <location>
        <begin position="1"/>
        <end position="55"/>
    </location>
</feature>
<feature type="domain" description="CRA" evidence="3">
    <location>
        <begin position="71"/>
        <end position="168"/>
    </location>
</feature>
<dbReference type="Gene3D" id="3.40.50.300">
    <property type="entry name" value="P-loop containing nucleotide triphosphate hydrolases"/>
    <property type="match status" value="1"/>
</dbReference>
<feature type="transmembrane region" description="Helical" evidence="2">
    <location>
        <begin position="445"/>
        <end position="463"/>
    </location>
</feature>
<evidence type="ECO:0000256" key="2">
    <source>
        <dbReference type="SAM" id="Phobius"/>
    </source>
</evidence>
<dbReference type="OrthoDB" id="408152at2759"/>
<sequence length="467" mass="52120">MAKSMESLSSNGHADSAQPSGQDQPDTQMELDDQIQRETSRGQHPQSSSDDIDMDASQELPVKAKAMKRDELIPAALAYGQELQQEFGNDPRPHVKKQLQDLFAIIAYQNPADSPISGLLDQRGRAEIAEEVNGAILVSLGKPSSAALEKLCAVTDVMLDDTAAKSGGASALINQVFDPGDMASLAYQTDIDRRYCTRTVPLRVICLGFSRTGTTSIRQALVDLGFRDCYHYASVLQENPRDADLWIEALSAKFKGIGEPYTKPQWDALLGHCQAVTDTPCILFYEELLAAYPESKVVLTERDDVDQWFRSQMNTTVRYCSELLPVTWLDKLKSALFSPMDPKALQLIRLIVFNTPVWKELWADYHQGTTTAKKAYEEHNAKIKAIVPRDRLLVFNVKEGWGPLCEFLNLQPPDTPFPRRNDTEVFTNNTKILSELTRTASRKNMVMTSAAVAAFAMALLAGWQRWK</sequence>
<reference evidence="4 5" key="1">
    <citation type="journal article" date="2018" name="BMC Genomics">
        <title>Genomic evidence for intraspecific hybridization in a clonal and extremely halotolerant yeast.</title>
        <authorList>
            <person name="Gostincar C."/>
            <person name="Stajich J.E."/>
            <person name="Zupancic J."/>
            <person name="Zalar P."/>
            <person name="Gunde-Cimerman N."/>
        </authorList>
    </citation>
    <scope>NUCLEOTIDE SEQUENCE [LARGE SCALE GENOMIC DNA]</scope>
    <source>
        <strain evidence="4 5">EXF-151</strain>
    </source>
</reference>
<feature type="compositionally biased region" description="Polar residues" evidence="1">
    <location>
        <begin position="1"/>
        <end position="27"/>
    </location>
</feature>
<keyword evidence="2" id="KW-0472">Membrane</keyword>
<proteinExistence type="predicted"/>
<evidence type="ECO:0000313" key="4">
    <source>
        <dbReference type="EMBL" id="RMY60143.1"/>
    </source>
</evidence>
<dbReference type="Pfam" id="PF17784">
    <property type="entry name" value="Sulfotransfer_4"/>
    <property type="match status" value="1"/>
</dbReference>
<dbReference type="InterPro" id="IPR040632">
    <property type="entry name" value="Sulfotransfer_4"/>
</dbReference>